<protein>
    <submittedName>
        <fullName evidence="1">Uncharacterized protein</fullName>
    </submittedName>
</protein>
<gene>
    <name evidence="1" type="ORF">F1728_19115</name>
</gene>
<name>A0A6I6AE86_9PLAN</name>
<evidence type="ECO:0000313" key="1">
    <source>
        <dbReference type="EMBL" id="QGQ24667.1"/>
    </source>
</evidence>
<dbReference type="EMBL" id="CP043930">
    <property type="protein sequence ID" value="QGQ24667.1"/>
    <property type="molecule type" value="Genomic_DNA"/>
</dbReference>
<keyword evidence="2" id="KW-1185">Reference proteome</keyword>
<proteinExistence type="predicted"/>
<evidence type="ECO:0000313" key="2">
    <source>
        <dbReference type="Proteomes" id="UP000427281"/>
    </source>
</evidence>
<dbReference type="RefSeq" id="WP_155365438.1">
    <property type="nucleotide sequence ID" value="NZ_CP043930.1"/>
</dbReference>
<accession>A0A6I6AE86</accession>
<dbReference type="Proteomes" id="UP000427281">
    <property type="component" value="Chromosome"/>
</dbReference>
<dbReference type="AlphaFoldDB" id="A0A6I6AE86"/>
<dbReference type="KEGG" id="gim:F1728_19115"/>
<reference evidence="1 2" key="1">
    <citation type="submission" date="2019-09" db="EMBL/GenBank/DDBJ databases">
        <title>Gimesia benthica sp. nov., a novel bacterium isolated from deep-sea water of the Northwest Indian Ocean.</title>
        <authorList>
            <person name="Dai X."/>
        </authorList>
    </citation>
    <scope>NUCLEOTIDE SEQUENCE [LARGE SCALE GENOMIC DNA]</scope>
    <source>
        <strain evidence="1 2">E7</strain>
    </source>
</reference>
<organism evidence="1 2">
    <name type="scientific">Gimesia benthica</name>
    <dbReference type="NCBI Taxonomy" id="2608982"/>
    <lineage>
        <taxon>Bacteria</taxon>
        <taxon>Pseudomonadati</taxon>
        <taxon>Planctomycetota</taxon>
        <taxon>Planctomycetia</taxon>
        <taxon>Planctomycetales</taxon>
        <taxon>Planctomycetaceae</taxon>
        <taxon>Gimesia</taxon>
    </lineage>
</organism>
<sequence length="151" mass="16920">MSYQTKKKIISVLGICISFSITLKVGNAEKSQPTENKIYWGKLKGIDDIQAGISVSPQKQIYELGDVIYVHFYFKNCGKKNLRGNLPNQVSTHMIKSFNVSNIEENQLQLKGDRPGGSSLVGSKVGYLPPKNHVYIKGFRVVLGEKKKKME</sequence>